<evidence type="ECO:0000256" key="1">
    <source>
        <dbReference type="ARBA" id="ARBA00009437"/>
    </source>
</evidence>
<dbReference type="FunCoup" id="A0A6M4HA61">
    <property type="interactions" value="98"/>
</dbReference>
<keyword evidence="2" id="KW-0805">Transcription regulation</keyword>
<accession>A0A6M4HA61</accession>
<dbReference type="InterPro" id="IPR005119">
    <property type="entry name" value="LysR_subst-bd"/>
</dbReference>
<dbReference type="KEGG" id="upl:DSM104440_02415"/>
<dbReference type="GO" id="GO:0019344">
    <property type="term" value="P:cysteine biosynthetic process"/>
    <property type="evidence" value="ECO:0007669"/>
    <property type="project" value="TreeGrafter"/>
</dbReference>
<reference evidence="6 7" key="1">
    <citation type="submission" date="2020-04" db="EMBL/GenBank/DDBJ databases">
        <title>Usitatibacter rugosus gen. nov., sp. nov. and Usitatibacter palustris sp. nov., novel members of Usitatibacteraceae fam. nov. within the order Nitrosomonadales isolated from soil.</title>
        <authorList>
            <person name="Huber K.J."/>
            <person name="Neumann-Schaal M."/>
            <person name="Geppert A."/>
            <person name="Luckner M."/>
            <person name="Wanner G."/>
            <person name="Overmann J."/>
        </authorList>
    </citation>
    <scope>NUCLEOTIDE SEQUENCE [LARGE SCALE GENOMIC DNA]</scope>
    <source>
        <strain evidence="6 7">Swamp67</strain>
    </source>
</reference>
<evidence type="ECO:0000256" key="2">
    <source>
        <dbReference type="ARBA" id="ARBA00023015"/>
    </source>
</evidence>
<feature type="domain" description="HTH lysR-type" evidence="5">
    <location>
        <begin position="1"/>
        <end position="57"/>
    </location>
</feature>
<keyword evidence="7" id="KW-1185">Reference proteome</keyword>
<dbReference type="AlphaFoldDB" id="A0A6M4HA61"/>
<evidence type="ECO:0000259" key="5">
    <source>
        <dbReference type="PROSITE" id="PS50931"/>
    </source>
</evidence>
<sequence>MNLQQLKYAQEVAKRDLNVSAAAAALHTSQPGVSRQLRELEKELGAAIFVRQGKRLTSITDAGREILERIDRILSEVGNLRGVGEEFGAGARGQLSVAITHTQARYALPPVITEFKKRFPQVKLKLLQGNPNQLAKHVLAGEADLAIATEALTDYPELVTLPCYQWHHCVVVPEGHPLAGLKRLTLEAIAEHPIVTYDPMFAGRTSVDRSFAARGLSPEIVLTALDSDVIKSYVSLGLGVGIISSRAFREGKDEGLVALDCGHLFAAQTTRLAYKRGAYLRSFTVEFIRMFVPRLRREDLEGLENRGADPFEGL</sequence>
<dbReference type="Gene3D" id="1.10.10.10">
    <property type="entry name" value="Winged helix-like DNA-binding domain superfamily/Winged helix DNA-binding domain"/>
    <property type="match status" value="1"/>
</dbReference>
<dbReference type="InterPro" id="IPR036390">
    <property type="entry name" value="WH_DNA-bd_sf"/>
</dbReference>
<dbReference type="PANTHER" id="PTHR30126">
    <property type="entry name" value="HTH-TYPE TRANSCRIPTIONAL REGULATOR"/>
    <property type="match status" value="1"/>
</dbReference>
<dbReference type="InterPro" id="IPR000847">
    <property type="entry name" value="LysR_HTH_N"/>
</dbReference>
<evidence type="ECO:0000313" key="7">
    <source>
        <dbReference type="Proteomes" id="UP000503096"/>
    </source>
</evidence>
<dbReference type="NCBIfam" id="NF009327">
    <property type="entry name" value="PRK12684.1"/>
    <property type="match status" value="1"/>
</dbReference>
<dbReference type="GO" id="GO:0000976">
    <property type="term" value="F:transcription cis-regulatory region binding"/>
    <property type="evidence" value="ECO:0007669"/>
    <property type="project" value="TreeGrafter"/>
</dbReference>
<dbReference type="PRINTS" id="PR00039">
    <property type="entry name" value="HTHLYSR"/>
</dbReference>
<dbReference type="PROSITE" id="PS50931">
    <property type="entry name" value="HTH_LYSR"/>
    <property type="match status" value="1"/>
</dbReference>
<dbReference type="CDD" id="cd08413">
    <property type="entry name" value="PBP2_CysB_like"/>
    <property type="match status" value="1"/>
</dbReference>
<dbReference type="InParanoid" id="A0A6M4HA61"/>
<dbReference type="Pfam" id="PF00126">
    <property type="entry name" value="HTH_1"/>
    <property type="match status" value="1"/>
</dbReference>
<proteinExistence type="inferred from homology"/>
<gene>
    <name evidence="6" type="primary">cysB</name>
    <name evidence="6" type="ORF">DSM104440_02415</name>
</gene>
<dbReference type="EMBL" id="CP053073">
    <property type="protein sequence ID" value="QJR15593.1"/>
    <property type="molecule type" value="Genomic_DNA"/>
</dbReference>
<dbReference type="PANTHER" id="PTHR30126:SF6">
    <property type="entry name" value="HTH-TYPE TRANSCRIPTIONAL REGULATOR CYSB-RELATED"/>
    <property type="match status" value="1"/>
</dbReference>
<dbReference type="Gene3D" id="3.40.190.10">
    <property type="entry name" value="Periplasmic binding protein-like II"/>
    <property type="match status" value="2"/>
</dbReference>
<name>A0A6M4HA61_9PROT</name>
<dbReference type="GO" id="GO:0003700">
    <property type="term" value="F:DNA-binding transcription factor activity"/>
    <property type="evidence" value="ECO:0007669"/>
    <property type="project" value="InterPro"/>
</dbReference>
<dbReference type="SUPFAM" id="SSF53850">
    <property type="entry name" value="Periplasmic binding protein-like II"/>
    <property type="match status" value="1"/>
</dbReference>
<organism evidence="6 7">
    <name type="scientific">Usitatibacter palustris</name>
    <dbReference type="NCBI Taxonomy" id="2732487"/>
    <lineage>
        <taxon>Bacteria</taxon>
        <taxon>Pseudomonadati</taxon>
        <taxon>Pseudomonadota</taxon>
        <taxon>Betaproteobacteria</taxon>
        <taxon>Nitrosomonadales</taxon>
        <taxon>Usitatibacteraceae</taxon>
        <taxon>Usitatibacter</taxon>
    </lineage>
</organism>
<keyword evidence="3" id="KW-0238">DNA-binding</keyword>
<comment type="similarity">
    <text evidence="1">Belongs to the LysR transcriptional regulatory family.</text>
</comment>
<evidence type="ECO:0000256" key="3">
    <source>
        <dbReference type="ARBA" id="ARBA00023125"/>
    </source>
</evidence>
<evidence type="ECO:0000313" key="6">
    <source>
        <dbReference type="EMBL" id="QJR15593.1"/>
    </source>
</evidence>
<dbReference type="SUPFAM" id="SSF46785">
    <property type="entry name" value="Winged helix' DNA-binding domain"/>
    <property type="match status" value="1"/>
</dbReference>
<dbReference type="Pfam" id="PF03466">
    <property type="entry name" value="LysR_substrate"/>
    <property type="match status" value="1"/>
</dbReference>
<dbReference type="Proteomes" id="UP000503096">
    <property type="component" value="Chromosome"/>
</dbReference>
<dbReference type="InterPro" id="IPR037423">
    <property type="entry name" value="CysB_PBP2"/>
</dbReference>
<evidence type="ECO:0000256" key="4">
    <source>
        <dbReference type="ARBA" id="ARBA00023163"/>
    </source>
</evidence>
<protein>
    <submittedName>
        <fullName evidence="6">HTH-type transcriptional regulator CysB</fullName>
    </submittedName>
</protein>
<keyword evidence="4" id="KW-0804">Transcription</keyword>
<dbReference type="InterPro" id="IPR036388">
    <property type="entry name" value="WH-like_DNA-bd_sf"/>
</dbReference>